<dbReference type="InterPro" id="IPR050662">
    <property type="entry name" value="Sec-metab_biosynth-thioest"/>
</dbReference>
<dbReference type="EMBL" id="JAVDYE010000001">
    <property type="protein sequence ID" value="MDR7383025.1"/>
    <property type="molecule type" value="Genomic_DNA"/>
</dbReference>
<evidence type="ECO:0000256" key="1">
    <source>
        <dbReference type="ARBA" id="ARBA00001947"/>
    </source>
</evidence>
<keyword evidence="3" id="KW-0378">Hydrolase</keyword>
<dbReference type="Proteomes" id="UP001183585">
    <property type="component" value="Unassembled WGS sequence"/>
</dbReference>
<dbReference type="Gene3D" id="1.10.10.10">
    <property type="entry name" value="Winged helix-like DNA-binding domain superfamily/Winged helix DNA-binding domain"/>
    <property type="match status" value="1"/>
</dbReference>
<evidence type="ECO:0000313" key="7">
    <source>
        <dbReference type="Proteomes" id="UP001183585"/>
    </source>
</evidence>
<dbReference type="SUPFAM" id="SSF56281">
    <property type="entry name" value="Metallo-hydrolase/oxidoreductase"/>
    <property type="match status" value="1"/>
</dbReference>
<accession>A0ABU2CNX4</accession>
<gene>
    <name evidence="6" type="ORF">J2S48_002540</name>
</gene>
<dbReference type="PANTHER" id="PTHR23131:SF0">
    <property type="entry name" value="ENDORIBONUCLEASE LACTB2"/>
    <property type="match status" value="1"/>
</dbReference>
<dbReference type="CDD" id="cd16278">
    <property type="entry name" value="metallo-hydrolase-like_MBL-fold"/>
    <property type="match status" value="1"/>
</dbReference>
<protein>
    <submittedName>
        <fullName evidence="6">Glyoxylase-like metal-dependent hydrolase (Beta-lactamase superfamily II)</fullName>
    </submittedName>
</protein>
<reference evidence="6 7" key="1">
    <citation type="submission" date="2023-07" db="EMBL/GenBank/DDBJ databases">
        <title>Sequencing the genomes of 1000 actinobacteria strains.</title>
        <authorList>
            <person name="Klenk H.-P."/>
        </authorList>
    </citation>
    <scope>NUCLEOTIDE SEQUENCE [LARGE SCALE GENOMIC DNA]</scope>
    <source>
        <strain evidence="6 7">DSM 45554</strain>
    </source>
</reference>
<dbReference type="Gene3D" id="3.60.15.10">
    <property type="entry name" value="Ribonuclease Z/Hydroxyacylglutathione hydrolase-like"/>
    <property type="match status" value="1"/>
</dbReference>
<organism evidence="6 7">
    <name type="scientific">Promicromonospora iranensis</name>
    <dbReference type="NCBI Taxonomy" id="1105144"/>
    <lineage>
        <taxon>Bacteria</taxon>
        <taxon>Bacillati</taxon>
        <taxon>Actinomycetota</taxon>
        <taxon>Actinomycetes</taxon>
        <taxon>Micrococcales</taxon>
        <taxon>Promicromonosporaceae</taxon>
        <taxon>Promicromonospora</taxon>
    </lineage>
</organism>
<keyword evidence="2" id="KW-0479">Metal-binding</keyword>
<sequence>MDHVAPFARMLRADNPGPMTLDGTRSYVLRAPGAPGCVVVDPGPALEPHLGALGAAGPVDLVLVTHRHADHTGGLAPFRELTGAPSRGALPEFCAAGAGGAAVEPLADGEIISAAGLRIEVLGTPGHTADSVCLVVSVPDEPASASVVLTGDTVLGRGTTVLAEPDGSLRDYLASLDRLSALDLPAPVLGLPGHGPVIPDLGAAVRAYRAHRLERLDQVRSALATLGTQPPGAGDPLPEELLDAVTSAVYADVDPSVLPAARSSVRAQLDYLGRC</sequence>
<dbReference type="InterPro" id="IPR036388">
    <property type="entry name" value="WH-like_DNA-bd_sf"/>
</dbReference>
<dbReference type="PROSITE" id="PS00743">
    <property type="entry name" value="BETA_LACTAMASE_B_1"/>
    <property type="match status" value="1"/>
</dbReference>
<evidence type="ECO:0000256" key="3">
    <source>
        <dbReference type="ARBA" id="ARBA00022801"/>
    </source>
</evidence>
<feature type="domain" description="Metallo-beta-lactamase" evidence="5">
    <location>
        <begin position="23"/>
        <end position="194"/>
    </location>
</feature>
<proteinExistence type="predicted"/>
<evidence type="ECO:0000259" key="5">
    <source>
        <dbReference type="SMART" id="SM00849"/>
    </source>
</evidence>
<dbReference type="Pfam" id="PF00753">
    <property type="entry name" value="Lactamase_B"/>
    <property type="match status" value="1"/>
</dbReference>
<dbReference type="InterPro" id="IPR001279">
    <property type="entry name" value="Metallo-B-lactamas"/>
</dbReference>
<keyword evidence="7" id="KW-1185">Reference proteome</keyword>
<evidence type="ECO:0000256" key="4">
    <source>
        <dbReference type="ARBA" id="ARBA00022833"/>
    </source>
</evidence>
<comment type="cofactor">
    <cofactor evidence="1">
        <name>Zn(2+)</name>
        <dbReference type="ChEBI" id="CHEBI:29105"/>
    </cofactor>
</comment>
<keyword evidence="4" id="KW-0862">Zinc</keyword>
<evidence type="ECO:0000313" key="6">
    <source>
        <dbReference type="EMBL" id="MDR7383025.1"/>
    </source>
</evidence>
<evidence type="ECO:0000256" key="2">
    <source>
        <dbReference type="ARBA" id="ARBA00022723"/>
    </source>
</evidence>
<dbReference type="InterPro" id="IPR001018">
    <property type="entry name" value="Beta-lactamase_class-B_CS"/>
</dbReference>
<dbReference type="PANTHER" id="PTHR23131">
    <property type="entry name" value="ENDORIBONUCLEASE LACTB2"/>
    <property type="match status" value="1"/>
</dbReference>
<dbReference type="SMART" id="SM00849">
    <property type="entry name" value="Lactamase_B"/>
    <property type="match status" value="1"/>
</dbReference>
<dbReference type="InterPro" id="IPR036866">
    <property type="entry name" value="RibonucZ/Hydroxyglut_hydro"/>
</dbReference>
<name>A0ABU2CNX4_9MICO</name>
<comment type="caution">
    <text evidence="6">The sequence shown here is derived from an EMBL/GenBank/DDBJ whole genome shotgun (WGS) entry which is preliminary data.</text>
</comment>